<dbReference type="PANTHER" id="PTHR43441:SF3">
    <property type="entry name" value="ACETYLTRANSFERASE"/>
    <property type="match status" value="1"/>
</dbReference>
<protein>
    <submittedName>
        <fullName evidence="2">GNAT family N-acetyltransferase</fullName>
    </submittedName>
</protein>
<sequence length="184" mass="20499">MHDAPSERIVTDRLVIRREESDDAGAVADVIGRNLVHLSPWMGWATEEAARTSAQLARIADAVEQWDAGKMFDYGIFDLEGGAFLGKIGMHRRIGPHGIELGYWLDSRAEGRGVISEAVAALMREALRLDGIIRVEIHCDAANLRSQAVPRRLGFVLDRIEDQPITAASETGEHMVWVYQPDRR</sequence>
<organism evidence="2 3">
    <name type="scientific">Rhodococcus cerastii</name>
    <dbReference type="NCBI Taxonomy" id="908616"/>
    <lineage>
        <taxon>Bacteria</taxon>
        <taxon>Bacillati</taxon>
        <taxon>Actinomycetota</taxon>
        <taxon>Actinomycetes</taxon>
        <taxon>Mycobacteriales</taxon>
        <taxon>Nocardiaceae</taxon>
        <taxon>Rhodococcus</taxon>
    </lineage>
</organism>
<feature type="domain" description="N-acetyltransferase" evidence="1">
    <location>
        <begin position="14"/>
        <end position="183"/>
    </location>
</feature>
<proteinExistence type="predicted"/>
<reference evidence="2 3" key="1">
    <citation type="submission" date="2023-10" db="EMBL/GenBank/DDBJ databases">
        <title>Development of a sustainable strategy for remediation of hydrocarbon-contaminated territories based on the waste exchange concept.</title>
        <authorList>
            <person name="Krivoruchko A."/>
        </authorList>
    </citation>
    <scope>NUCLEOTIDE SEQUENCE [LARGE SCALE GENOMIC DNA]</scope>
    <source>
        <strain evidence="2 3">IEGM 1327</strain>
    </source>
</reference>
<dbReference type="PANTHER" id="PTHR43441">
    <property type="entry name" value="RIBOSOMAL-PROTEIN-SERINE ACETYLTRANSFERASE"/>
    <property type="match status" value="1"/>
</dbReference>
<dbReference type="EMBL" id="JAWLKF010000004">
    <property type="protein sequence ID" value="MDV6302986.1"/>
    <property type="molecule type" value="Genomic_DNA"/>
</dbReference>
<dbReference type="Pfam" id="PF13302">
    <property type="entry name" value="Acetyltransf_3"/>
    <property type="match status" value="1"/>
</dbReference>
<dbReference type="InterPro" id="IPR000182">
    <property type="entry name" value="GNAT_dom"/>
</dbReference>
<dbReference type="SUPFAM" id="SSF55729">
    <property type="entry name" value="Acyl-CoA N-acyltransferases (Nat)"/>
    <property type="match status" value="1"/>
</dbReference>
<evidence type="ECO:0000259" key="1">
    <source>
        <dbReference type="PROSITE" id="PS51186"/>
    </source>
</evidence>
<comment type="caution">
    <text evidence="2">The sequence shown here is derived from an EMBL/GenBank/DDBJ whole genome shotgun (WGS) entry which is preliminary data.</text>
</comment>
<gene>
    <name evidence="2" type="ORF">R3P93_10490</name>
</gene>
<evidence type="ECO:0000313" key="3">
    <source>
        <dbReference type="Proteomes" id="UP001186104"/>
    </source>
</evidence>
<dbReference type="Gene3D" id="3.40.630.30">
    <property type="match status" value="1"/>
</dbReference>
<name>A0ABU4D1H2_9NOCA</name>
<keyword evidence="3" id="KW-1185">Reference proteome</keyword>
<dbReference type="RefSeq" id="WP_317532981.1">
    <property type="nucleotide sequence ID" value="NZ_JAWLKF010000004.1"/>
</dbReference>
<dbReference type="Proteomes" id="UP001186104">
    <property type="component" value="Unassembled WGS sequence"/>
</dbReference>
<dbReference type="InterPro" id="IPR016181">
    <property type="entry name" value="Acyl_CoA_acyltransferase"/>
</dbReference>
<accession>A0ABU4D1H2</accession>
<dbReference type="InterPro" id="IPR051908">
    <property type="entry name" value="Ribosomal_N-acetyltransferase"/>
</dbReference>
<evidence type="ECO:0000313" key="2">
    <source>
        <dbReference type="EMBL" id="MDV6302986.1"/>
    </source>
</evidence>
<dbReference type="PROSITE" id="PS51186">
    <property type="entry name" value="GNAT"/>
    <property type="match status" value="1"/>
</dbReference>